<comment type="caution">
    <text evidence="2">The sequence shown here is derived from an EMBL/GenBank/DDBJ whole genome shotgun (WGS) entry which is preliminary data.</text>
</comment>
<feature type="transmembrane region" description="Helical" evidence="1">
    <location>
        <begin position="15"/>
        <end position="34"/>
    </location>
</feature>
<protein>
    <submittedName>
        <fullName evidence="2">Uncharacterized protein</fullName>
    </submittedName>
</protein>
<keyword evidence="1" id="KW-0472">Membrane</keyword>
<keyword evidence="1" id="KW-0812">Transmembrane</keyword>
<evidence type="ECO:0000256" key="1">
    <source>
        <dbReference type="SAM" id="Phobius"/>
    </source>
</evidence>
<name>A0ABX4FQU7_9PAST</name>
<evidence type="ECO:0000313" key="2">
    <source>
        <dbReference type="EMBL" id="OZN24303.1"/>
    </source>
</evidence>
<proteinExistence type="predicted"/>
<keyword evidence="3" id="KW-1185">Reference proteome</keyword>
<accession>A0ABX4FQU7</accession>
<dbReference type="EMBL" id="NLFK01000010">
    <property type="protein sequence ID" value="OZN24303.1"/>
    <property type="molecule type" value="Genomic_DNA"/>
</dbReference>
<sequence>MVNLQRFDLLISKSLIFSFIAFIRLYIICNFMALKSALLRRLQILILLIHSTFYPLNISRYSE</sequence>
<dbReference type="Proteomes" id="UP000215738">
    <property type="component" value="Unassembled WGS sequence"/>
</dbReference>
<keyword evidence="1" id="KW-1133">Transmembrane helix</keyword>
<gene>
    <name evidence="2" type="ORF">CFY87_09545</name>
</gene>
<organism evidence="2 3">
    <name type="scientific">Actinobacillus seminis</name>
    <dbReference type="NCBI Taxonomy" id="722"/>
    <lineage>
        <taxon>Bacteria</taxon>
        <taxon>Pseudomonadati</taxon>
        <taxon>Pseudomonadota</taxon>
        <taxon>Gammaproteobacteria</taxon>
        <taxon>Pasteurellales</taxon>
        <taxon>Pasteurellaceae</taxon>
        <taxon>Actinobacillus</taxon>
    </lineage>
</organism>
<evidence type="ECO:0000313" key="3">
    <source>
        <dbReference type="Proteomes" id="UP000215738"/>
    </source>
</evidence>
<reference evidence="2 3" key="1">
    <citation type="submission" date="2017-07" db="EMBL/GenBank/DDBJ databases">
        <title>Virulence factors identified in Actinobacillus seminis.</title>
        <authorList>
            <person name="Negrete-Abascal E."/>
            <person name="Vaca-Pacheco S."/>
            <person name="Montes-Garcia F."/>
            <person name="Leyto-Gil A.M."/>
            <person name="Fragoso-Garcia E."/>
            <person name="Carvente-Garcia R."/>
            <person name="Perez-Agueros S."/>
            <person name="Castelan-Sanchez H.G."/>
            <person name="Garcia-Molina A."/>
            <person name="Villamar T.E."/>
            <person name="Vazquez-Cruz C."/>
        </authorList>
    </citation>
    <scope>NUCLEOTIDE SEQUENCE [LARGE SCALE GENOMIC DNA]</scope>
    <source>
        <strain evidence="2 3">ATCC 15768</strain>
    </source>
</reference>